<evidence type="ECO:0000256" key="1">
    <source>
        <dbReference type="SAM" id="MobiDB-lite"/>
    </source>
</evidence>
<dbReference type="EMBL" id="BAAANY010000045">
    <property type="protein sequence ID" value="GAA1720219.1"/>
    <property type="molecule type" value="Genomic_DNA"/>
</dbReference>
<organism evidence="2 3">
    <name type="scientific">Fodinicola feengrottensis</name>
    <dbReference type="NCBI Taxonomy" id="435914"/>
    <lineage>
        <taxon>Bacteria</taxon>
        <taxon>Bacillati</taxon>
        <taxon>Actinomycetota</taxon>
        <taxon>Actinomycetes</taxon>
        <taxon>Mycobacteriales</taxon>
        <taxon>Fodinicola</taxon>
    </lineage>
</organism>
<reference evidence="2 3" key="1">
    <citation type="journal article" date="2019" name="Int. J. Syst. Evol. Microbiol.">
        <title>The Global Catalogue of Microorganisms (GCM) 10K type strain sequencing project: providing services to taxonomists for standard genome sequencing and annotation.</title>
        <authorList>
            <consortium name="The Broad Institute Genomics Platform"/>
            <consortium name="The Broad Institute Genome Sequencing Center for Infectious Disease"/>
            <person name="Wu L."/>
            <person name="Ma J."/>
        </authorList>
    </citation>
    <scope>NUCLEOTIDE SEQUENCE [LARGE SCALE GENOMIC DNA]</scope>
    <source>
        <strain evidence="2 3">JCM 14718</strain>
    </source>
</reference>
<dbReference type="Proteomes" id="UP001500618">
    <property type="component" value="Unassembled WGS sequence"/>
</dbReference>
<feature type="region of interest" description="Disordered" evidence="1">
    <location>
        <begin position="1"/>
        <end position="50"/>
    </location>
</feature>
<accession>A0ABN2J8M0</accession>
<gene>
    <name evidence="2" type="ORF">GCM10009765_80540</name>
</gene>
<evidence type="ECO:0000313" key="2">
    <source>
        <dbReference type="EMBL" id="GAA1720219.1"/>
    </source>
</evidence>
<name>A0ABN2J8M0_9ACTN</name>
<evidence type="ECO:0000313" key="3">
    <source>
        <dbReference type="Proteomes" id="UP001500618"/>
    </source>
</evidence>
<keyword evidence="3" id="KW-1185">Reference proteome</keyword>
<sequence length="50" mass="5699">MRPVRRNGGLDGLPELLLAKHRTPASQRTIPQRTRLDNREVDDSYTVPDS</sequence>
<dbReference type="RefSeq" id="WP_279580515.1">
    <property type="nucleotide sequence ID" value="NZ_WOTO01000015.1"/>
</dbReference>
<protein>
    <submittedName>
        <fullName evidence="2">Uncharacterized protein</fullName>
    </submittedName>
</protein>
<comment type="caution">
    <text evidence="2">The sequence shown here is derived from an EMBL/GenBank/DDBJ whole genome shotgun (WGS) entry which is preliminary data.</text>
</comment>
<proteinExistence type="predicted"/>